<dbReference type="Gene3D" id="1.10.260.40">
    <property type="entry name" value="lambda repressor-like DNA-binding domains"/>
    <property type="match status" value="1"/>
</dbReference>
<dbReference type="Proteomes" id="UP000046176">
    <property type="component" value="Unassembled WGS sequence"/>
</dbReference>
<dbReference type="EMBL" id="CCRH01000013">
    <property type="protein sequence ID" value="CDZ38522.1"/>
    <property type="molecule type" value="Genomic_DNA"/>
</dbReference>
<dbReference type="Pfam" id="PF01381">
    <property type="entry name" value="HTH_3"/>
    <property type="match status" value="1"/>
</dbReference>
<dbReference type="SUPFAM" id="SSF47413">
    <property type="entry name" value="lambda repressor-like DNA-binding domains"/>
    <property type="match status" value="1"/>
</dbReference>
<dbReference type="AlphaFoldDB" id="A0A0T7FU65"/>
<name>A0A0T7FU65_NEOGA</name>
<dbReference type="RefSeq" id="WP_046668319.1">
    <property type="nucleotide sequence ID" value="NZ_CCRH01000013.1"/>
</dbReference>
<accession>A0A0T7FU65</accession>
<dbReference type="InterPro" id="IPR001387">
    <property type="entry name" value="Cro/C1-type_HTH"/>
</dbReference>
<evidence type="ECO:0000259" key="1">
    <source>
        <dbReference type="PROSITE" id="PS50943"/>
    </source>
</evidence>
<sequence>MTKIADLKKRLMSNPEFREEYEKADAEFRLVEELVRARTKANLSQAELANKIGTTQSAIARLEGGGVSPSLSTLRRYAEATGSKLEINLVPN</sequence>
<dbReference type="CDD" id="cd00093">
    <property type="entry name" value="HTH_XRE"/>
    <property type="match status" value="1"/>
</dbReference>
<dbReference type="InterPro" id="IPR010982">
    <property type="entry name" value="Lambda_DNA-bd_dom_sf"/>
</dbReference>
<organism evidence="2 3">
    <name type="scientific">Neorhizobium galegae bv. officinalis</name>
    <dbReference type="NCBI Taxonomy" id="323656"/>
    <lineage>
        <taxon>Bacteria</taxon>
        <taxon>Pseudomonadati</taxon>
        <taxon>Pseudomonadota</taxon>
        <taxon>Alphaproteobacteria</taxon>
        <taxon>Hyphomicrobiales</taxon>
        <taxon>Rhizobiaceae</taxon>
        <taxon>Rhizobium/Agrobacterium group</taxon>
        <taxon>Neorhizobium</taxon>
    </lineage>
</organism>
<dbReference type="OrthoDB" id="9792093at2"/>
<proteinExistence type="predicted"/>
<dbReference type="PROSITE" id="PS50943">
    <property type="entry name" value="HTH_CROC1"/>
    <property type="match status" value="1"/>
</dbReference>
<evidence type="ECO:0000313" key="3">
    <source>
        <dbReference type="Proteomes" id="UP000046176"/>
    </source>
</evidence>
<reference evidence="2 3" key="1">
    <citation type="submission" date="2014-08" db="EMBL/GenBank/DDBJ databases">
        <authorList>
            <person name="Chen Y.-H."/>
        </authorList>
    </citation>
    <scope>NUCLEOTIDE SEQUENCE [LARGE SCALE GENOMIC DNA]</scope>
</reference>
<feature type="domain" description="HTH cro/C1-type" evidence="1">
    <location>
        <begin position="34"/>
        <end position="88"/>
    </location>
</feature>
<dbReference type="GO" id="GO:0003677">
    <property type="term" value="F:DNA binding"/>
    <property type="evidence" value="ECO:0007669"/>
    <property type="project" value="InterPro"/>
</dbReference>
<dbReference type="SMART" id="SM00530">
    <property type="entry name" value="HTH_XRE"/>
    <property type="match status" value="1"/>
</dbReference>
<evidence type="ECO:0000313" key="2">
    <source>
        <dbReference type="EMBL" id="CDZ38522.1"/>
    </source>
</evidence>
<gene>
    <name evidence="2" type="ORF">NGAL_HAMBI1145_44170</name>
</gene>
<protein>
    <submittedName>
        <fullName evidence="2">Xre family transcriptional regulator</fullName>
    </submittedName>
</protein>